<dbReference type="PANTHER" id="PTHR30636:SF3">
    <property type="entry name" value="UPF0701 PROTEIN YICC"/>
    <property type="match status" value="1"/>
</dbReference>
<name>A0A2P7Q084_9FIRM</name>
<evidence type="ECO:0000313" key="9">
    <source>
        <dbReference type="Proteomes" id="UP000241434"/>
    </source>
</evidence>
<keyword evidence="3" id="KW-0255">Endonuclease</keyword>
<feature type="domain" description="Endoribonuclease YicC-like C-terminal" evidence="7">
    <location>
        <begin position="173"/>
        <end position="293"/>
    </location>
</feature>
<dbReference type="Pfam" id="PF08340">
    <property type="entry name" value="YicC-like_C"/>
    <property type="match status" value="1"/>
</dbReference>
<evidence type="ECO:0000256" key="3">
    <source>
        <dbReference type="ARBA" id="ARBA00022759"/>
    </source>
</evidence>
<evidence type="ECO:0000313" key="8">
    <source>
        <dbReference type="EMBL" id="PSJ31360.1"/>
    </source>
</evidence>
<dbReference type="InterPro" id="IPR013527">
    <property type="entry name" value="YicC-like_N"/>
</dbReference>
<evidence type="ECO:0000256" key="2">
    <source>
        <dbReference type="ARBA" id="ARBA00022722"/>
    </source>
</evidence>
<keyword evidence="9" id="KW-1185">Reference proteome</keyword>
<dbReference type="GO" id="GO:0004521">
    <property type="term" value="F:RNA endonuclease activity"/>
    <property type="evidence" value="ECO:0007669"/>
    <property type="project" value="InterPro"/>
</dbReference>
<comment type="cofactor">
    <cofactor evidence="1">
        <name>a divalent metal cation</name>
        <dbReference type="ChEBI" id="CHEBI:60240"/>
    </cofactor>
</comment>
<proteinExistence type="inferred from homology"/>
<organism evidence="8 9">
    <name type="scientific">Peptostreptococcus russellii</name>
    <dbReference type="NCBI Taxonomy" id="215200"/>
    <lineage>
        <taxon>Bacteria</taxon>
        <taxon>Bacillati</taxon>
        <taxon>Bacillota</taxon>
        <taxon>Clostridia</taxon>
        <taxon>Peptostreptococcales</taxon>
        <taxon>Peptostreptococcaceae</taxon>
        <taxon>Peptostreptococcus</taxon>
    </lineage>
</organism>
<dbReference type="GO" id="GO:0016787">
    <property type="term" value="F:hydrolase activity"/>
    <property type="evidence" value="ECO:0007669"/>
    <property type="project" value="UniProtKB-KW"/>
</dbReference>
<dbReference type="Proteomes" id="UP000241434">
    <property type="component" value="Unassembled WGS sequence"/>
</dbReference>
<dbReference type="NCBIfam" id="TIGR00255">
    <property type="entry name" value="YicC/YloC family endoribonuclease"/>
    <property type="match status" value="1"/>
</dbReference>
<dbReference type="InterPro" id="IPR013551">
    <property type="entry name" value="YicC-like_C"/>
</dbReference>
<evidence type="ECO:0000256" key="5">
    <source>
        <dbReference type="ARBA" id="ARBA00035648"/>
    </source>
</evidence>
<dbReference type="OrthoDB" id="9771229at2"/>
<sequence length="293" mass="34018">MAKSMTGFGIGEYKNDSYNVSVECKAINHKYLDINPRLPRKISFLEDKLRLLVKDYLSRGRIDLFIKFETVKSSGVKLQYDDELASQYYDILRRIKRDFDIEDDIKVTDIAKFPDIITASESEEDEELLWDMLSEATEISLKKLCEMRTLEGEKLEEDILNRTVILEKAILDIEKYSDSVVKEYKDKLNGKISEILEDPSVLDESRLAQEVAIYADKSNITEEIVRFKSHINQLRNTVKKDDTIGRKMDFLIQEMNREVNTIGSKSSNIDITNLVIDVKAELEKIREQIQNIE</sequence>
<dbReference type="PANTHER" id="PTHR30636">
    <property type="entry name" value="UPF0701 PROTEIN YICC"/>
    <property type="match status" value="1"/>
</dbReference>
<keyword evidence="4" id="KW-0378">Hydrolase</keyword>
<gene>
    <name evidence="8" type="ORF">UF10_05385</name>
</gene>
<dbReference type="InterPro" id="IPR005229">
    <property type="entry name" value="YicC/YloC-like"/>
</dbReference>
<evidence type="ECO:0000256" key="4">
    <source>
        <dbReference type="ARBA" id="ARBA00022801"/>
    </source>
</evidence>
<evidence type="ECO:0000259" key="6">
    <source>
        <dbReference type="Pfam" id="PF03755"/>
    </source>
</evidence>
<evidence type="ECO:0000256" key="1">
    <source>
        <dbReference type="ARBA" id="ARBA00001968"/>
    </source>
</evidence>
<reference evidence="8" key="1">
    <citation type="thesis" date="2015" institute="Rutgers" country="The State University of New Jersey, 14 College Farm Rd., New Brunswick, NJ, USA">
        <title>Ammonia toxicity in bacteria and its implications for treatment of and resource recovery from highly nitrogenous organic wastes.</title>
        <authorList>
            <person name="Luther A.K."/>
        </authorList>
    </citation>
    <scope>NUCLEOTIDE SEQUENCE</scope>
    <source>
        <strain evidence="8">RT-10B</strain>
    </source>
</reference>
<comment type="caution">
    <text evidence="8">The sequence shown here is derived from an EMBL/GenBank/DDBJ whole genome shotgun (WGS) entry which is preliminary data.</text>
</comment>
<keyword evidence="2" id="KW-0540">Nuclease</keyword>
<dbReference type="RefSeq" id="WP_106776818.1">
    <property type="nucleotide sequence ID" value="NZ_JBGGGQ010000001.1"/>
</dbReference>
<evidence type="ECO:0000259" key="7">
    <source>
        <dbReference type="Pfam" id="PF08340"/>
    </source>
</evidence>
<dbReference type="AlphaFoldDB" id="A0A2P7Q084"/>
<protein>
    <recommendedName>
        <fullName evidence="10">TIGR00255 family protein</fullName>
    </recommendedName>
</protein>
<dbReference type="EMBL" id="JYGE01000004">
    <property type="protein sequence ID" value="PSJ31360.1"/>
    <property type="molecule type" value="Genomic_DNA"/>
</dbReference>
<accession>A0A2P7Q084</accession>
<evidence type="ECO:0008006" key="10">
    <source>
        <dbReference type="Google" id="ProtNLM"/>
    </source>
</evidence>
<feature type="domain" description="Endoribonuclease YicC-like N-terminal" evidence="6">
    <location>
        <begin position="3"/>
        <end position="156"/>
    </location>
</feature>
<comment type="similarity">
    <text evidence="5">Belongs to the YicC/YloC family.</text>
</comment>
<dbReference type="Pfam" id="PF03755">
    <property type="entry name" value="YicC-like_N"/>
    <property type="match status" value="1"/>
</dbReference>